<reference evidence="2" key="1">
    <citation type="submission" date="2016-10" db="EMBL/GenBank/DDBJ databases">
        <authorList>
            <person name="Varghese N."/>
            <person name="Submissions S."/>
        </authorList>
    </citation>
    <scope>NUCLEOTIDE SEQUENCE [LARGE SCALE GENOMIC DNA]</scope>
    <source>
        <strain evidence="2">DSM 23445</strain>
    </source>
</reference>
<proteinExistence type="predicted"/>
<protein>
    <submittedName>
        <fullName evidence="1">Uncharacterized protein</fullName>
    </submittedName>
</protein>
<sequence>MQPHNLNLRNKHLDRGVPDRQGAQLKLGSYFFDSKNYWILSMNLFKIQETEKHFTKSRPINYNNFVLNDFELF</sequence>
<dbReference type="EMBL" id="FPBF01000005">
    <property type="protein sequence ID" value="SFU01712.1"/>
    <property type="molecule type" value="Genomic_DNA"/>
</dbReference>
<dbReference type="Proteomes" id="UP000199673">
    <property type="component" value="Unassembled WGS sequence"/>
</dbReference>
<evidence type="ECO:0000313" key="1">
    <source>
        <dbReference type="EMBL" id="SFU01712.1"/>
    </source>
</evidence>
<gene>
    <name evidence="1" type="ORF">SAMN04489724_3322</name>
</gene>
<keyword evidence="2" id="KW-1185">Reference proteome</keyword>
<accession>A0A1I7CQI2</accession>
<dbReference type="AlphaFoldDB" id="A0A1I7CQI2"/>
<evidence type="ECO:0000313" key="2">
    <source>
        <dbReference type="Proteomes" id="UP000199673"/>
    </source>
</evidence>
<name>A0A1I7CQI2_9BACT</name>
<organism evidence="1 2">
    <name type="scientific">Algoriphagus locisalis</name>
    <dbReference type="NCBI Taxonomy" id="305507"/>
    <lineage>
        <taxon>Bacteria</taxon>
        <taxon>Pseudomonadati</taxon>
        <taxon>Bacteroidota</taxon>
        <taxon>Cytophagia</taxon>
        <taxon>Cytophagales</taxon>
        <taxon>Cyclobacteriaceae</taxon>
        <taxon>Algoriphagus</taxon>
    </lineage>
</organism>